<dbReference type="Pfam" id="PF01695">
    <property type="entry name" value="IstB_IS21"/>
    <property type="match status" value="1"/>
</dbReference>
<evidence type="ECO:0000313" key="3">
    <source>
        <dbReference type="EMBL" id="GID48362.1"/>
    </source>
</evidence>
<name>A0ABQ3WQ66_9ACTN</name>
<protein>
    <recommendedName>
        <fullName evidence="2">IstB-like ATP-binding domain-containing protein</fullName>
    </recommendedName>
</protein>
<reference evidence="3" key="1">
    <citation type="submission" date="2021-01" db="EMBL/GenBank/DDBJ databases">
        <title>Whole genome shotgun sequence of Actinoplanes capillaceus NBRC 16408.</title>
        <authorList>
            <person name="Komaki H."/>
            <person name="Tamura T."/>
        </authorList>
    </citation>
    <scope>NUCLEOTIDE SEQUENCE [LARGE SCALE GENOMIC DNA]</scope>
    <source>
        <strain evidence="3">NBRC 16408</strain>
    </source>
</reference>
<dbReference type="EMBL" id="BOMF01000104">
    <property type="protein sequence ID" value="GID48362.1"/>
    <property type="molecule type" value="Genomic_DNA"/>
</dbReference>
<feature type="region of interest" description="Disordered" evidence="1">
    <location>
        <begin position="157"/>
        <end position="179"/>
    </location>
</feature>
<organism evidence="3">
    <name type="scientific">Actinoplanes campanulatus</name>
    <dbReference type="NCBI Taxonomy" id="113559"/>
    <lineage>
        <taxon>Bacteria</taxon>
        <taxon>Bacillati</taxon>
        <taxon>Actinomycetota</taxon>
        <taxon>Actinomycetes</taxon>
        <taxon>Micromonosporales</taxon>
        <taxon>Micromonosporaceae</taxon>
        <taxon>Actinoplanes</taxon>
    </lineage>
</organism>
<gene>
    <name evidence="3" type="ORF">Aca07nite_56370</name>
</gene>
<evidence type="ECO:0000256" key="1">
    <source>
        <dbReference type="SAM" id="MobiDB-lite"/>
    </source>
</evidence>
<proteinExistence type="predicted"/>
<comment type="caution">
    <text evidence="3">The sequence shown here is derived from an EMBL/GenBank/DDBJ whole genome shotgun (WGS) entry which is preliminary data.</text>
</comment>
<feature type="domain" description="IstB-like ATP-binding" evidence="2">
    <location>
        <begin position="2"/>
        <end position="63"/>
    </location>
</feature>
<evidence type="ECO:0000259" key="2">
    <source>
        <dbReference type="Pfam" id="PF01695"/>
    </source>
</evidence>
<accession>A0ABQ3WQ66</accession>
<dbReference type="InterPro" id="IPR002611">
    <property type="entry name" value="IstB_ATP-bd"/>
</dbReference>
<sequence length="179" mass="19609">MLFQVLTEREEKASVALASNEAFSGWTRTFTGPRLCSAIVDRLTFGGNIIETGTDSDRLAQTRARAEKLDTLDPPADAKVAFGTYVRAHSVLLRPHAYGTHRAARHLSWRGLPRERTNRICPVCATHRNRGTMGLLQLGSCRVGVAEGDRLWTMPRPAGRRIQGLPRTAASRAPCSSAS</sequence>